<keyword evidence="8" id="KW-0547">Nucleotide-binding</keyword>
<evidence type="ECO:0000256" key="14">
    <source>
        <dbReference type="SAM" id="Coils"/>
    </source>
</evidence>
<evidence type="ECO:0000256" key="8">
    <source>
        <dbReference type="ARBA" id="ARBA00022741"/>
    </source>
</evidence>
<dbReference type="GO" id="GO:0016301">
    <property type="term" value="F:kinase activity"/>
    <property type="evidence" value="ECO:0007669"/>
    <property type="project" value="UniProtKB-KW"/>
</dbReference>
<dbReference type="EC" id="2.7.11.1" evidence="3"/>
<organism evidence="19 20">
    <name type="scientific">Apteryx mantelli</name>
    <name type="common">North Island brown kiwi</name>
    <dbReference type="NCBI Taxonomy" id="2696672"/>
    <lineage>
        <taxon>Eukaryota</taxon>
        <taxon>Metazoa</taxon>
        <taxon>Chordata</taxon>
        <taxon>Craniata</taxon>
        <taxon>Vertebrata</taxon>
        <taxon>Euteleostomi</taxon>
        <taxon>Archelosauria</taxon>
        <taxon>Archosauria</taxon>
        <taxon>Dinosauria</taxon>
        <taxon>Saurischia</taxon>
        <taxon>Theropoda</taxon>
        <taxon>Coelurosauria</taxon>
        <taxon>Aves</taxon>
        <taxon>Palaeognathae</taxon>
        <taxon>Apterygiformes</taxon>
        <taxon>Apterygidae</taxon>
        <taxon>Apteryx</taxon>
    </lineage>
</organism>
<dbReference type="InterPro" id="IPR016024">
    <property type="entry name" value="ARM-type_fold"/>
</dbReference>
<keyword evidence="13" id="KW-0539">Nucleus</keyword>
<evidence type="ECO:0000256" key="7">
    <source>
        <dbReference type="ARBA" id="ARBA00022679"/>
    </source>
</evidence>
<dbReference type="Proteomes" id="UP001652627">
    <property type="component" value="Chromosome 2"/>
</dbReference>
<dbReference type="Gene3D" id="3.30.1010.10">
    <property type="entry name" value="Phosphatidylinositol 3-kinase Catalytic Subunit, Chain A, domain 4"/>
    <property type="match status" value="1"/>
</dbReference>
<dbReference type="InterPro" id="IPR003151">
    <property type="entry name" value="PIK-rel_kinase_FAT"/>
</dbReference>
<dbReference type="SMART" id="SM01343">
    <property type="entry name" value="FATC"/>
    <property type="match status" value="1"/>
</dbReference>
<evidence type="ECO:0000256" key="6">
    <source>
        <dbReference type="ARBA" id="ARBA00022553"/>
    </source>
</evidence>
<dbReference type="InterPro" id="IPR046804">
    <property type="entry name" value="DNA-PKcs_N"/>
</dbReference>
<keyword evidence="14" id="KW-0175">Coiled coil</keyword>
<keyword evidence="6" id="KW-0597">Phosphoprotein</keyword>
<evidence type="ECO:0000313" key="20">
    <source>
        <dbReference type="RefSeq" id="XP_067146545.1"/>
    </source>
</evidence>
<gene>
    <name evidence="20" type="primary">PRKDC</name>
</gene>
<evidence type="ECO:0000256" key="5">
    <source>
        <dbReference type="ARBA" id="ARBA00022527"/>
    </source>
</evidence>
<dbReference type="InterPro" id="IPR045581">
    <property type="entry name" value="DNAPKcs_CC5"/>
</dbReference>
<dbReference type="SMART" id="SM01344">
    <property type="entry name" value="NUC194"/>
    <property type="match status" value="1"/>
</dbReference>
<dbReference type="InterPro" id="IPR011989">
    <property type="entry name" value="ARM-like"/>
</dbReference>
<evidence type="ECO:0000256" key="15">
    <source>
        <dbReference type="SAM" id="MobiDB-lite"/>
    </source>
</evidence>
<keyword evidence="12" id="KW-0234">DNA repair</keyword>
<dbReference type="CDD" id="cd05172">
    <property type="entry name" value="PIKKc_DNA-PK"/>
    <property type="match status" value="1"/>
</dbReference>
<protein>
    <recommendedName>
        <fullName evidence="4">DNA-dependent protein kinase catalytic subunit</fullName>
        <ecNumber evidence="3">2.7.11.1</ecNumber>
    </recommendedName>
</protein>
<keyword evidence="10 20" id="KW-0418">Kinase</keyword>
<feature type="compositionally biased region" description="Polar residues" evidence="15">
    <location>
        <begin position="2670"/>
        <end position="2684"/>
    </location>
</feature>
<dbReference type="Pfam" id="PF08163">
    <property type="entry name" value="DNAPKcs_CC3"/>
    <property type="match status" value="1"/>
</dbReference>
<dbReference type="RefSeq" id="XP_067146545.1">
    <property type="nucleotide sequence ID" value="XM_067290444.1"/>
</dbReference>
<dbReference type="InterPro" id="IPR037706">
    <property type="entry name" value="DNA-PK_dom"/>
</dbReference>
<dbReference type="PROSITE" id="PS51189">
    <property type="entry name" value="FAT"/>
    <property type="match status" value="1"/>
</dbReference>
<reference evidence="20" key="2">
    <citation type="submission" date="2025-08" db="UniProtKB">
        <authorList>
            <consortium name="RefSeq"/>
        </authorList>
    </citation>
    <scope>IDENTIFICATION</scope>
    <source>
        <tissue evidence="20">Blood</tissue>
    </source>
</reference>
<dbReference type="PANTHER" id="PTHR11139">
    <property type="entry name" value="ATAXIA TELANGIECTASIA MUTATED ATM -RELATED"/>
    <property type="match status" value="1"/>
</dbReference>
<dbReference type="SMART" id="SM00146">
    <property type="entry name" value="PI3Kc"/>
    <property type="match status" value="1"/>
</dbReference>
<evidence type="ECO:0000256" key="4">
    <source>
        <dbReference type="ARBA" id="ARBA00018077"/>
    </source>
</evidence>
<dbReference type="Pfam" id="PF19704">
    <property type="entry name" value="DNAPKcs_CC5"/>
    <property type="match status" value="1"/>
</dbReference>
<evidence type="ECO:0000256" key="11">
    <source>
        <dbReference type="ARBA" id="ARBA00022840"/>
    </source>
</evidence>
<sequence>MVQPSAAPLAVLLPAAGCAHGTRRGGGLRGSFRLLRIAGSLPRRPGSGMARAVLVGAGGVQDGLYQLHRSLQHSDAAAAALHGYSLLRSVGEACLTSAADGTQALHISLVFSQEYGLLVFIHKSLSVEEFRDCREEALKFLCLFLEKIGEKVHPYACNVKQTCISVYTKERAAKCKIPAVELLIKLLQNLRRSCLMEEMKVGEIFNKFYGELATRSKISDTVLEKIYELLGVLGEVQPSDMINNSEKLFRAYLGELKTQMTSATRGPKLPIVAGCLKGLAALMYNFTKSENEDPQTSKEIFDFAMKAIRPQVDQKRYAVQLAGLQLFSRHAAQFGTFLLDSYVSLFETICKWCGHTNQELKRASHSALDSFLKQISLMVAKDAELHKSKLQFFMEQFYGIIRRMDSSNKELSIAIRGYGLFAAPCKAIHSKDVDYMYVELLQRCKQMYLTEAETVDDHIYQLPSFLQSIASVIFHIDTIPEVYTPVLEHLVVVQIDSFPQYSEKMQSVCCRSIIKVFLALTGKGPILWSFISTVVHQGLIRIFSKPITFSKEYFGKKTSGSEESLAAGEVETGKWKAPTYKDYLYLFRSLLTCDTMKESLLEDENFLAANSALKSLSRLLYDELIKSVLKIIEKLDLTVQKLNINEQDENETDGALVVPTSDPASNLQPTKPTDFIAFINLVEFCREILPEKHVEYFNPWVYSFGYELIVHSTRLPLISGFYKLLSVAMKIAKKIKYFEGVSPKSLRKCPEDPEKSSCFALFVKFGKEVTAKMKQYKDELLASCLNFLLSLPPDIIMLDIKAYIPALQNAFKLGLSCTPMADLGLDALEDWSAHIPKHIMQPYYKDVLPLLDGYLKISASTVEPQNNWEVRKLSRAAQKGFNKVVIQHLRKAKTSLIGDPSLEAVRTRVARLLGSLGGQINHNLITATPAEEMMKKCVSWDTEKRLSFAVPFADMKPVIYLDLFLPRVTELALSASDRQTKVAACELLHSIVAYMLGKASQMPEGCQGPPPMYQLYKRIFPVLLRLACDVDQVTRQLYEPLVMQLIHWFTNNKKFESQDTVAFLEAILGGITDPVDSTLRDFCGQCVREFLKWSIKQTTQKQQEKSPVNTKSLFKRLYSLALHPSAFKRLGAALAFNSIYREFREENSLVEQFVFEALVVFLESLALTHTDEKSLGTAQQCCDTINHLKRIIKHKAPSLNRAGERRVPRGFPATKTVCLLDIVMWLLVQCGRPQTECRHKSMELFYEFVPLLPGNKSPSSWLADVLKEKGFSFLINKFEGGGRDANSLSGILSQPTLHGMQEPFSLRTVMQWMDVFLAALDCYNTFFELRMIKPHEILGINERSSFLKAVQFFLETIALHDIQAAEQCIDCSSKGSMFSPQEREAYNYSKCTIIVRIMEFVTMILESCQQDFWKLLEKELLNASFVELLVMTVCDPSHVGFNTADVQVMKNLPDISVRLVKALMKSPYKESLKLSIKKRLTPQSLEDLCSVALFNSDARFDQVKYSAILSACKQLQKAGLLHSVLHDQDEVPHFSLGSKLLSVVYKGIAPGGERISLPSLDISNKRLADGLLQLAFAVDGQCEELVSLLLNTVVLSVPLSGASEKNLINFSHGEYFYSLFSETINEQLLKNLDVIILQLMESSVSNPQMVGSILNGMLDQSFRERTIRKQQGVKLVRAVLRNWKRLDSWWAKGSAPESKMAVLTLLAKVLQIDSAVSFNTNHEAFTAVFNTYTSLLIDQNLDLNLKSQAVIILPFFTNLTGEKLNDLKNALEQLIAFNFPMRSDEFPKGTLKHNNYVDCTKKFLDALELSQSPMLLQLMTEVLCRDHRHFMEGLFQASFKRISRRNSSDKQVMLLDTVHKMFQSEDLLSNATRQAFVDRSLLTLLLHCSLDALREFFGKIIVQAMDMLNSRFTKSNESTFDTQVTKKMGYYKVLEVMYVRLSKEDVYSKDSKINQAYCGSISAEGNELTKTLIKSCYDAFTENMAGENQLLEKRRQYHCAAYNCAIAVISCVFTESKFYQGFLFTEKTEKNLLIFENLIDLKRQYSFPVEVEVPLERKKRYIAIRKEARDTGNGDQDEPRYLPSASYMMDSSLSEEMSQFDFSTGVQGFSCSSQDVTASIPRFRRKEPTEYMALDDETELEMDELNQHECMTSMTTLIKHMQRNQITPKVEEGTVPVDLPLWMKFLHGKLGNPSVPLNIRLFIAKLIVNTEDVFRPYAKQWLGPLLQLVVSGDNGGEGIHYMVVEIVVTLLSWTSVATPKGNIKDEILANRLLEFLMKNAFHQKRAVFRHNLEIIKTVIECWKNCLSIPYSLIFEKFSGGDPNTKDNSVGIQLLGIVLANDLPPFDPKCEIDRVRYFQAFTNNMGLLKYKEVYAAAAEVLGLALRYIAERENILEDPVYDCVVKQLKHHQNTQQDKFIQCLSKVVKSFPPLADRFMNAVFFLIPKLHGVMKTYCLEVIMCRAEEITDLHLQLKSKDFIQIMNHRDDERQRVCLDIVYKMLSKLKPLELKELLPGVTGFISHPSVICRQRMYDILMWIYDNYSDPESQADGGSQEVLKLTKEILLQGLTDENAELQLIVRNFWSDETRLPANILDRMLALLNSLYSTKIETQYLSLITNFMLEMTSKSPDYSRKIFEHPLSECKFQDFVIDSSWRYRSTVLTPMFVETQSTNRSLSQERSPSTSGSVGGRVRATQQQYEFTPTQNISGRSSFNWLTGNSIDTLAEYIVPSFSESLSSSMLLVSKRSEKFKQAAFKPVGPDFGKKRLGLPGDEVDSKTKGIDERAEILRLRRRFLKDQEKLSLIYARKGVAEQKREEEMKSELKMKHDAQVILYRSYRVGDLPDIQIEYSSLIAPLQGLAQKDPTFAKQLFSSLFTGILHEVEKSKTPSEKKIIIQKLLKDFNHFLSMSLSYFPPFIACIQEMSYQHRELLELDSANVSTSCLASLQQPVGILLLEHALISLSPAEEPPSKRMRGRAELPPDVIRWIELAKLYRSLEDYDVLRGIFSGKIGTKEITQKALLAEARSDYAEAAKHYDEALSKEDWQDGEPTEAEKDFWELASLECYDHLTEWKSLEYCATVNIDSGQPPDLNKTWDDPYYQETYLPYIIRSKLKLLLNGENDQTLLTFIDEAMKTEQKKAIIEMRYSQELSLLYILQDDFDRAKYYISNGLQIFMQSYSSIDTLLHQSRMTKLQSVQTLTEIQDFINFMAKTSNLASRASLRRLLRIWTSRYPDAKMDPMNIWDDIITNRCFFLDKLQEKFPSDQANDSMEVDEEYGTGDQMEVDQRDEDISSMIRSCKFNMKMKMIESARKQNSFSVAKKLLKYLHREAKTREDWLVRWNYAYCRFTHSCSRNQSCPEQVLSVLKTISLLEDTKSDYLSKKIMAFRNQNLLLGTTYRIMANALSHDPRCLEQIEEGKARRVSVLSGESLENPEKVLAGLNKRAFQCFSSAVRKSDEEVQSHSVEHVDVAGVIDAYMTLVGFCDQHLRREEGGLLEINTADLQLFPAIVVEKMIKALKLNSREARLRFPRLLQIIERYPAETLGLVTRELSSVPCWQFIGWISQMMALLDKDEAIAVQHTVEEIANTYPQAIIYPFMISNESYSFKDTATGCKNKEFVERIKKKLDRGGVVQDFVHSLEQLSNPMMLFKDWTDDVRNELIKMQRNKNKLQEMYEGMYRNLGNLEAPGLGLLRKRFIQAFGKDFDHQFGKHGSKLLDMKASDFDAITSSLLSKMTKSHKEPGNLKECSPWMSEFRAEFLRNDIEVPGQYDGKGKPLPEYHVRISGFDERIKVMESMRKPKRITIRGSDEQEYPFLVKGGEDLRQDQRIEQLFDVMNIILSQDAACSQRNMQLKTYQVIPMTTRLGLIKWLENTCTLKEFLKNSMSEEEDFNYNSKKGPRATYNEWLSKMGGKTQGILRYQVMYRNANRTETVMSFKSRESSVPEDLLRRAFIKMSTAPEAFLSLRSHFASSHALMCISHWILGIGDRHLSNFMINKETGGMVGIDFGHAFGSATQFLPVPELMPFRLTRQFVNLMMPVKEWGLIYSVMVHALRAYRADPDLLISTMDVFVKEPSLDWKNFEQRQLKKGGTWIQEINTSEVNWYPLQKVNYVKRKLTGCNPGRITCDELRLGHEKSLSFNDFVAVACGNAAHNIRAKEPEDGLSEETQVKCLIDQATDPNVLGRVWEGWEPWM</sequence>
<dbReference type="PROSITE" id="PS50290">
    <property type="entry name" value="PI3_4_KINASE_3"/>
    <property type="match status" value="1"/>
</dbReference>
<keyword evidence="7" id="KW-0808">Transferase</keyword>
<dbReference type="InterPro" id="IPR000403">
    <property type="entry name" value="PI3/4_kinase_cat_dom"/>
</dbReference>
<evidence type="ECO:0000259" key="18">
    <source>
        <dbReference type="PROSITE" id="PS51190"/>
    </source>
</evidence>
<evidence type="ECO:0000256" key="9">
    <source>
        <dbReference type="ARBA" id="ARBA00022763"/>
    </source>
</evidence>
<evidence type="ECO:0000256" key="10">
    <source>
        <dbReference type="ARBA" id="ARBA00022777"/>
    </source>
</evidence>
<dbReference type="InterPro" id="IPR046803">
    <property type="entry name" value="DNAPKcs_CC1-2"/>
</dbReference>
<dbReference type="Pfam" id="PF02260">
    <property type="entry name" value="FATC"/>
    <property type="match status" value="1"/>
</dbReference>
<comment type="similarity">
    <text evidence="2">Belongs to the PI3/PI4-kinase family.</text>
</comment>
<dbReference type="Gene3D" id="1.25.10.10">
    <property type="entry name" value="Leucine-rich Repeat Variant"/>
    <property type="match status" value="3"/>
</dbReference>
<name>A0ABM4E1H8_9AVES</name>
<dbReference type="Pfam" id="PF00454">
    <property type="entry name" value="PI3_PI4_kinase"/>
    <property type="match status" value="1"/>
</dbReference>
<dbReference type="GeneID" id="106494392"/>
<dbReference type="SUPFAM" id="SSF48371">
    <property type="entry name" value="ARM repeat"/>
    <property type="match status" value="2"/>
</dbReference>
<dbReference type="Pfam" id="PF02259">
    <property type="entry name" value="FAT"/>
    <property type="match status" value="1"/>
</dbReference>
<evidence type="ECO:0000259" key="17">
    <source>
        <dbReference type="PROSITE" id="PS51189"/>
    </source>
</evidence>
<dbReference type="InterPro" id="IPR003152">
    <property type="entry name" value="FATC_dom"/>
</dbReference>
<dbReference type="PROSITE" id="PS00916">
    <property type="entry name" value="PI3_4_KINASE_2"/>
    <property type="match status" value="1"/>
</dbReference>
<dbReference type="InterPro" id="IPR014009">
    <property type="entry name" value="PIK_FAT"/>
</dbReference>
<accession>A0ABM4E1H8</accession>
<feature type="domain" description="PI3K/PI4K catalytic" evidence="16">
    <location>
        <begin position="3782"/>
        <end position="4113"/>
    </location>
</feature>
<dbReference type="PROSITE" id="PS00915">
    <property type="entry name" value="PI3_4_KINASE_1"/>
    <property type="match status" value="1"/>
</dbReference>
<dbReference type="InterPro" id="IPR018936">
    <property type="entry name" value="PI3/4_kinase_CS"/>
</dbReference>
<dbReference type="InterPro" id="IPR050517">
    <property type="entry name" value="DDR_Repair_Kinase"/>
</dbReference>
<evidence type="ECO:0000256" key="2">
    <source>
        <dbReference type="ARBA" id="ARBA00011031"/>
    </source>
</evidence>
<comment type="subcellular location">
    <subcellularLocation>
        <location evidence="1">Nucleus</location>
        <location evidence="1">Nucleolus</location>
    </subcellularLocation>
</comment>
<evidence type="ECO:0000259" key="16">
    <source>
        <dbReference type="PROSITE" id="PS50290"/>
    </source>
</evidence>
<evidence type="ECO:0000256" key="1">
    <source>
        <dbReference type="ARBA" id="ARBA00004604"/>
    </source>
</evidence>
<evidence type="ECO:0000256" key="12">
    <source>
        <dbReference type="ARBA" id="ARBA00023204"/>
    </source>
</evidence>
<evidence type="ECO:0000256" key="13">
    <source>
        <dbReference type="ARBA" id="ARBA00023242"/>
    </source>
</evidence>
<evidence type="ECO:0000313" key="19">
    <source>
        <dbReference type="Proteomes" id="UP001652627"/>
    </source>
</evidence>
<dbReference type="PROSITE" id="PS51190">
    <property type="entry name" value="FATC"/>
    <property type="match status" value="1"/>
</dbReference>
<evidence type="ECO:0000256" key="3">
    <source>
        <dbReference type="ARBA" id="ARBA00012513"/>
    </source>
</evidence>
<keyword evidence="9" id="KW-0227">DNA damage</keyword>
<dbReference type="InterPro" id="IPR011009">
    <property type="entry name" value="Kinase-like_dom_sf"/>
</dbReference>
<dbReference type="InterPro" id="IPR012582">
    <property type="entry name" value="DNAPKcs_CC3"/>
</dbReference>
<dbReference type="Pfam" id="PF20500">
    <property type="entry name" value="DNA-PKcs_N"/>
    <property type="match status" value="1"/>
</dbReference>
<dbReference type="Pfam" id="PF20502">
    <property type="entry name" value="DNAPKcs_CC1-2"/>
    <property type="match status" value="1"/>
</dbReference>
<feature type="coiled-coil region" evidence="14">
    <location>
        <begin position="3649"/>
        <end position="3676"/>
    </location>
</feature>
<keyword evidence="5" id="KW-0723">Serine/threonine-protein kinase</keyword>
<keyword evidence="19" id="KW-1185">Reference proteome</keyword>
<dbReference type="SUPFAM" id="SSF56112">
    <property type="entry name" value="Protein kinase-like (PK-like)"/>
    <property type="match status" value="1"/>
</dbReference>
<keyword evidence="11" id="KW-0067">ATP-binding</keyword>
<dbReference type="Gene3D" id="1.10.1070.11">
    <property type="entry name" value="Phosphatidylinositol 3-/4-kinase, catalytic domain"/>
    <property type="match status" value="1"/>
</dbReference>
<dbReference type="PANTHER" id="PTHR11139:SF68">
    <property type="entry name" value="DNA-DEPENDENT PROTEIN KINASE CATALYTIC SUBUNIT"/>
    <property type="match status" value="1"/>
</dbReference>
<feature type="domain" description="FATC" evidence="18">
    <location>
        <begin position="4156"/>
        <end position="4188"/>
    </location>
</feature>
<reference evidence="19" key="1">
    <citation type="submission" date="2025-05" db="UniProtKB">
        <authorList>
            <consortium name="RefSeq"/>
        </authorList>
    </citation>
    <scope>NUCLEOTIDE SEQUENCE [LARGE SCALE GENOMIC DNA]</scope>
</reference>
<feature type="domain" description="FAT" evidence="17">
    <location>
        <begin position="2967"/>
        <end position="3599"/>
    </location>
</feature>
<feature type="region of interest" description="Disordered" evidence="15">
    <location>
        <begin position="2670"/>
        <end position="2690"/>
    </location>
</feature>
<dbReference type="InterPro" id="IPR036940">
    <property type="entry name" value="PI3/4_kinase_cat_sf"/>
</dbReference>
<proteinExistence type="inferred from homology"/>